<dbReference type="STRING" id="1802613.A2V54_01070"/>
<dbReference type="AlphaFoldDB" id="A0A1F4UHR0"/>
<evidence type="ECO:0000313" key="2">
    <source>
        <dbReference type="EMBL" id="OGC44476.1"/>
    </source>
</evidence>
<organism evidence="2 3">
    <name type="scientific">candidate division WWE3 bacterium RBG_19FT_COMBO_53_11</name>
    <dbReference type="NCBI Taxonomy" id="1802613"/>
    <lineage>
        <taxon>Bacteria</taxon>
        <taxon>Katanobacteria</taxon>
    </lineage>
</organism>
<gene>
    <name evidence="2" type="ORF">A2V54_01070</name>
</gene>
<sequence>MRRYSGLTVLELAISMGLVFILAAVAFWAMNPLERLKQGRDQTRLGDFDAIRKAIETQFPSNQALGKSTFGIPSSTVGVEVSYKSDGSGWVPLDITGQLPALPSDPRNGETFPDVLGSKVLGEYQFISDGSYFILRTHLEAEKNRDLYAQDGNDNTWYEVGNAPGLSTYFGL</sequence>
<name>A0A1F4UHR0_UNCKA</name>
<proteinExistence type="predicted"/>
<keyword evidence="1" id="KW-0472">Membrane</keyword>
<reference evidence="2 3" key="1">
    <citation type="journal article" date="2016" name="Nat. Commun.">
        <title>Thousands of microbial genomes shed light on interconnected biogeochemical processes in an aquifer system.</title>
        <authorList>
            <person name="Anantharaman K."/>
            <person name="Brown C.T."/>
            <person name="Hug L.A."/>
            <person name="Sharon I."/>
            <person name="Castelle C.J."/>
            <person name="Probst A.J."/>
            <person name="Thomas B.C."/>
            <person name="Singh A."/>
            <person name="Wilkins M.J."/>
            <person name="Karaoz U."/>
            <person name="Brodie E.L."/>
            <person name="Williams K.H."/>
            <person name="Hubbard S.S."/>
            <person name="Banfield J.F."/>
        </authorList>
    </citation>
    <scope>NUCLEOTIDE SEQUENCE [LARGE SCALE GENOMIC DNA]</scope>
</reference>
<protein>
    <recommendedName>
        <fullName evidence="4">Type II secretion system protein GspG C-terminal domain-containing protein</fullName>
    </recommendedName>
</protein>
<keyword evidence="1" id="KW-0812">Transmembrane</keyword>
<accession>A0A1F4UHR0</accession>
<comment type="caution">
    <text evidence="2">The sequence shown here is derived from an EMBL/GenBank/DDBJ whole genome shotgun (WGS) entry which is preliminary data.</text>
</comment>
<feature type="transmembrane region" description="Helical" evidence="1">
    <location>
        <begin position="12"/>
        <end position="30"/>
    </location>
</feature>
<evidence type="ECO:0000256" key="1">
    <source>
        <dbReference type="SAM" id="Phobius"/>
    </source>
</evidence>
<dbReference type="Proteomes" id="UP000176583">
    <property type="component" value="Unassembled WGS sequence"/>
</dbReference>
<keyword evidence="1" id="KW-1133">Transmembrane helix</keyword>
<dbReference type="EMBL" id="MEUW01000019">
    <property type="protein sequence ID" value="OGC44476.1"/>
    <property type="molecule type" value="Genomic_DNA"/>
</dbReference>
<evidence type="ECO:0008006" key="4">
    <source>
        <dbReference type="Google" id="ProtNLM"/>
    </source>
</evidence>
<evidence type="ECO:0000313" key="3">
    <source>
        <dbReference type="Proteomes" id="UP000176583"/>
    </source>
</evidence>